<dbReference type="InterPro" id="IPR054300">
    <property type="entry name" value="OB_DPOA2"/>
</dbReference>
<feature type="domain" description="DNA polymerase alpha/delta/epsilon subunit B" evidence="7">
    <location>
        <begin position="362"/>
        <end position="573"/>
    </location>
</feature>
<keyword evidence="4 6" id="KW-0235">DNA replication</keyword>
<accession>A0AB40BDC7</accession>
<comment type="similarity">
    <text evidence="2 6">Belongs to the DNA polymerase alpha subunit B family.</text>
</comment>
<evidence type="ECO:0000256" key="2">
    <source>
        <dbReference type="ARBA" id="ARBA00007299"/>
    </source>
</evidence>
<name>A0AB40BDC7_DIOCR</name>
<evidence type="ECO:0000313" key="9">
    <source>
        <dbReference type="Proteomes" id="UP001515500"/>
    </source>
</evidence>
<evidence type="ECO:0000256" key="5">
    <source>
        <dbReference type="ARBA" id="ARBA00023242"/>
    </source>
</evidence>
<evidence type="ECO:0000256" key="1">
    <source>
        <dbReference type="ARBA" id="ARBA00004123"/>
    </source>
</evidence>
<comment type="function">
    <text evidence="6">Accessory subunit of the DNA polymerase alpha complex (also known as the alpha DNA polymerase-primase complex) which plays an essential role in the initiation of DNA synthesis.</text>
</comment>
<dbReference type="Gene3D" id="3.60.21.60">
    <property type="match status" value="2"/>
</dbReference>
<evidence type="ECO:0000259" key="8">
    <source>
        <dbReference type="Pfam" id="PF22062"/>
    </source>
</evidence>
<comment type="subcellular location">
    <subcellularLocation>
        <location evidence="1 6">Nucleus</location>
    </subcellularLocation>
</comment>
<protein>
    <recommendedName>
        <fullName evidence="3 6">DNA polymerase alpha subunit B</fullName>
    </recommendedName>
</protein>
<dbReference type="Proteomes" id="UP001515500">
    <property type="component" value="Chromosome 5"/>
</dbReference>
<evidence type="ECO:0000256" key="3">
    <source>
        <dbReference type="ARBA" id="ARBA00018596"/>
    </source>
</evidence>
<evidence type="ECO:0000313" key="10">
    <source>
        <dbReference type="RefSeq" id="XP_039125327.1"/>
    </source>
</evidence>
<dbReference type="AlphaFoldDB" id="A0AB40BDC7"/>
<dbReference type="PIRSF" id="PIRSF018300">
    <property type="entry name" value="DNA_pol_alph_2"/>
    <property type="match status" value="1"/>
</dbReference>
<dbReference type="GO" id="GO:0006270">
    <property type="term" value="P:DNA replication initiation"/>
    <property type="evidence" value="ECO:0007669"/>
    <property type="project" value="TreeGrafter"/>
</dbReference>
<dbReference type="RefSeq" id="XP_039125327.1">
    <property type="nucleotide sequence ID" value="XM_039269393.1"/>
</dbReference>
<evidence type="ECO:0000259" key="7">
    <source>
        <dbReference type="Pfam" id="PF04042"/>
    </source>
</evidence>
<gene>
    <name evidence="10" type="primary">LOC120261479</name>
</gene>
<dbReference type="GO" id="GO:0003677">
    <property type="term" value="F:DNA binding"/>
    <property type="evidence" value="ECO:0007669"/>
    <property type="project" value="InterPro"/>
</dbReference>
<organism evidence="9 10">
    <name type="scientific">Dioscorea cayennensis subsp. rotundata</name>
    <name type="common">White Guinea yam</name>
    <name type="synonym">Dioscorea rotundata</name>
    <dbReference type="NCBI Taxonomy" id="55577"/>
    <lineage>
        <taxon>Eukaryota</taxon>
        <taxon>Viridiplantae</taxon>
        <taxon>Streptophyta</taxon>
        <taxon>Embryophyta</taxon>
        <taxon>Tracheophyta</taxon>
        <taxon>Spermatophyta</taxon>
        <taxon>Magnoliopsida</taxon>
        <taxon>Liliopsida</taxon>
        <taxon>Dioscoreales</taxon>
        <taxon>Dioscoreaceae</taxon>
        <taxon>Dioscorea</taxon>
    </lineage>
</organism>
<dbReference type="PANTHER" id="PTHR23061">
    <property type="entry name" value="DNA POLYMERASE 2 ALPHA 70 KDA SUBUNIT"/>
    <property type="match status" value="1"/>
</dbReference>
<dbReference type="InterPro" id="IPR016722">
    <property type="entry name" value="DNA_pol_alpha_bsu"/>
</dbReference>
<reference evidence="10" key="1">
    <citation type="submission" date="2025-08" db="UniProtKB">
        <authorList>
            <consortium name="RefSeq"/>
        </authorList>
    </citation>
    <scope>IDENTIFICATION</scope>
</reference>
<dbReference type="Pfam" id="PF22062">
    <property type="entry name" value="OB_DPOA2"/>
    <property type="match status" value="1"/>
</dbReference>
<evidence type="ECO:0000256" key="6">
    <source>
        <dbReference type="PIRNR" id="PIRNR018300"/>
    </source>
</evidence>
<dbReference type="PANTHER" id="PTHR23061:SF12">
    <property type="entry name" value="DNA POLYMERASE ALPHA SUBUNIT B"/>
    <property type="match status" value="1"/>
</dbReference>
<keyword evidence="5 6" id="KW-0539">Nucleus</keyword>
<dbReference type="FunFam" id="3.60.21.60:FF:000004">
    <property type="entry name" value="DNA polymerase alpha subunit B"/>
    <property type="match status" value="1"/>
</dbReference>
<proteinExistence type="inferred from homology"/>
<dbReference type="GeneID" id="120261479"/>
<evidence type="ECO:0000256" key="4">
    <source>
        <dbReference type="ARBA" id="ARBA00022705"/>
    </source>
</evidence>
<dbReference type="InterPro" id="IPR007185">
    <property type="entry name" value="DNA_pol_a/d/e_bsu"/>
</dbReference>
<keyword evidence="9" id="KW-1185">Reference proteome</keyword>
<feature type="domain" description="DNA polymerase alpha subunit B OB" evidence="8">
    <location>
        <begin position="245"/>
        <end position="324"/>
    </location>
</feature>
<sequence length="625" mass="69339">MEAEIKAEFERNGFSLVSEDEILHKCLTFCINFKLSPSDLVSNWEIYYLNRELTGLQLEDSYMDGFLSYLQNEVKERTIKDEPHLHSYSNSDVGILLNDECDGIKESLLDTPVVGSQYERPYLDNGVAVTPKTNEKGSRLKDSKTAYDRVTPFGQRMNKFVPQFTFNDKIMDDGIGRQENENTEDDFIKRVQPSESCSLRVHCSKPEPGCRFMYDSIEDKFIALENRIKKHADAFAASGLYGEPTDATLATQKNVFTVGMICCDGDGHLNEKSVVLQGSAAHSGGQRVRLDLHNLAQFSLFPGQVVGVEGYNPSGHCLITSKVVDSLPYIPEGDLPPAKKLAMDQDFVTSSPSGTSKRLSLVAAAGPFTTTDNLLFEPLTELLSYASRKQSQLLLLMGPFLDSEHPEIKKGTVDQSFDEIFHIEVLRKLQDYIEFMGPSTRVILVPSIRDANHGFVFPQPAFDIHLPDKIRHQIICLSNPSLVSANEIMLGCCTVDILKQLSSEEISRTPADATSRDRMGRIATHLLNQRGYYPLYPPSVDTPLDLALTPEALDIPTIPDVLILPSDLAPFVKVLSLGEGNDGGELVKCLCMNPGRLAKGVGGGTFVELKYQDNLDKSRASIIRI</sequence>
<dbReference type="Pfam" id="PF04042">
    <property type="entry name" value="DNA_pol_E_B"/>
    <property type="match status" value="1"/>
</dbReference>
<dbReference type="GO" id="GO:0005658">
    <property type="term" value="C:alpha DNA polymerase:primase complex"/>
    <property type="evidence" value="ECO:0007669"/>
    <property type="project" value="TreeGrafter"/>
</dbReference>